<evidence type="ECO:0000256" key="4">
    <source>
        <dbReference type="ARBA" id="ARBA00022691"/>
    </source>
</evidence>
<protein>
    <recommendedName>
        <fullName evidence="1">site-specific DNA-methyltransferase (adenine-specific)</fullName>
        <ecNumber evidence="1">2.1.1.72</ecNumber>
    </recommendedName>
</protein>
<dbReference type="InterPro" id="IPR047939">
    <property type="entry name" value="BREX_1_PglX"/>
</dbReference>
<evidence type="ECO:0000256" key="1">
    <source>
        <dbReference type="ARBA" id="ARBA00011900"/>
    </source>
</evidence>
<gene>
    <name evidence="7" type="ORF">J2750_000075</name>
</gene>
<dbReference type="PANTHER" id="PTHR33841:SF1">
    <property type="entry name" value="DNA METHYLTRANSFERASE A"/>
    <property type="match status" value="1"/>
</dbReference>
<dbReference type="Gene3D" id="3.40.50.150">
    <property type="entry name" value="Vaccinia Virus protein VP39"/>
    <property type="match status" value="1"/>
</dbReference>
<dbReference type="InterPro" id="IPR011639">
    <property type="entry name" value="MethylTrfase_TaqI-like_dom"/>
</dbReference>
<name>A0AA90TX92_9EURY</name>
<dbReference type="Pfam" id="PF07669">
    <property type="entry name" value="Eco57I"/>
    <property type="match status" value="1"/>
</dbReference>
<keyword evidence="8" id="KW-1185">Reference proteome</keyword>
<keyword evidence="4" id="KW-0949">S-adenosyl-L-methionine</keyword>
<evidence type="ECO:0000256" key="3">
    <source>
        <dbReference type="ARBA" id="ARBA00022679"/>
    </source>
</evidence>
<accession>A0AA90TX92</accession>
<comment type="catalytic activity">
    <reaction evidence="5">
        <text>a 2'-deoxyadenosine in DNA + S-adenosyl-L-methionine = an N(6)-methyl-2'-deoxyadenosine in DNA + S-adenosyl-L-homocysteine + H(+)</text>
        <dbReference type="Rhea" id="RHEA:15197"/>
        <dbReference type="Rhea" id="RHEA-COMP:12418"/>
        <dbReference type="Rhea" id="RHEA-COMP:12419"/>
        <dbReference type="ChEBI" id="CHEBI:15378"/>
        <dbReference type="ChEBI" id="CHEBI:57856"/>
        <dbReference type="ChEBI" id="CHEBI:59789"/>
        <dbReference type="ChEBI" id="CHEBI:90615"/>
        <dbReference type="ChEBI" id="CHEBI:90616"/>
        <dbReference type="EC" id="2.1.1.72"/>
    </reaction>
</comment>
<keyword evidence="3" id="KW-0808">Transferase</keyword>
<evidence type="ECO:0000256" key="2">
    <source>
        <dbReference type="ARBA" id="ARBA00022603"/>
    </source>
</evidence>
<dbReference type="EMBL" id="JAVDQI010000001">
    <property type="protein sequence ID" value="MDR6221643.1"/>
    <property type="molecule type" value="Genomic_DNA"/>
</dbReference>
<dbReference type="AlphaFoldDB" id="A0AA90TX92"/>
<dbReference type="PROSITE" id="PS00092">
    <property type="entry name" value="N6_MTASE"/>
    <property type="match status" value="1"/>
</dbReference>
<organism evidence="7 8">
    <name type="scientific">Methanococcoides alaskense</name>
    <dbReference type="NCBI Taxonomy" id="325778"/>
    <lineage>
        <taxon>Archaea</taxon>
        <taxon>Methanobacteriati</taxon>
        <taxon>Methanobacteriota</taxon>
        <taxon>Stenosarchaea group</taxon>
        <taxon>Methanomicrobia</taxon>
        <taxon>Methanosarcinales</taxon>
        <taxon>Methanosarcinaceae</taxon>
        <taxon>Methanococcoides</taxon>
    </lineage>
</organism>
<dbReference type="PANTHER" id="PTHR33841">
    <property type="entry name" value="DNA METHYLTRANSFERASE YEEA-RELATED"/>
    <property type="match status" value="1"/>
</dbReference>
<evidence type="ECO:0000256" key="5">
    <source>
        <dbReference type="ARBA" id="ARBA00047942"/>
    </source>
</evidence>
<dbReference type="InterPro" id="IPR002052">
    <property type="entry name" value="DNA_methylase_N6_adenine_CS"/>
</dbReference>
<evidence type="ECO:0000259" key="6">
    <source>
        <dbReference type="Pfam" id="PF07669"/>
    </source>
</evidence>
<comment type="caution">
    <text evidence="7">The sequence shown here is derived from an EMBL/GenBank/DDBJ whole genome shotgun (WGS) entry which is preliminary data.</text>
</comment>
<dbReference type="GO" id="GO:0009007">
    <property type="term" value="F:site-specific DNA-methyltransferase (adenine-specific) activity"/>
    <property type="evidence" value="ECO:0007669"/>
    <property type="project" value="UniProtKB-EC"/>
</dbReference>
<dbReference type="Proteomes" id="UP001185015">
    <property type="component" value="Unassembled WGS sequence"/>
</dbReference>
<evidence type="ECO:0000313" key="8">
    <source>
        <dbReference type="Proteomes" id="UP001185015"/>
    </source>
</evidence>
<dbReference type="InterPro" id="IPR050953">
    <property type="entry name" value="N4_N6_ade-DNA_methylase"/>
</dbReference>
<sequence length="566" mass="65729">MDKKKIEAFSNTVRDKLLTEIKNQAFNLGITPETIHPVDSTTEDAIIVGGKVLDKKIMHQREQLVRAVEENGYVQVMDEVTYTWFNRFVALKFMEANAYLPVKVFSSKDPYDHDNEPELFTQATSIDFLDLDRSHILDLKTDNKDEELYRYLILKTCNYLNEIMPFLFERIEDYTELLLPADLLHTDSIIHDINGIIDEADWREVEVIGWIYQDYVNPRKTEVFKDLKKNIKISKENIPAATQLFTPKWIVKYMVENSLGRLWLESNPNPTLQSKFKYFIEQESPTPENKTHNLEEITLLDPAMGSGHILVYAFDVFYELYHSMGYLDEEIAPLILNNNLYGLEIDNRATQLAGFALMMQARKYDKDLFKKQINLNLCPIQETNHLQIDASTYPQLHRLYDFFIDAKEYGSILKLPKFDFAKIDEEYERFKEQPSLDSFSVSFGVDDIVKQAKVMAGLYDCVVTNPPYMNASGMNSKLKKRVAKDYPDSKSDLFSVFIQRCLDYTSNNCFTSMITMQSWMFLSSFEKLRVNILQNHCIDTMVHLGARAFEQIGGEVVSTTSFVLRK</sequence>
<dbReference type="NCBIfam" id="NF033452">
    <property type="entry name" value="BREX_1_MTaseX"/>
    <property type="match status" value="1"/>
</dbReference>
<dbReference type="SUPFAM" id="SSF53335">
    <property type="entry name" value="S-adenosyl-L-methionine-dependent methyltransferases"/>
    <property type="match status" value="1"/>
</dbReference>
<feature type="domain" description="Type II methyltransferase M.TaqI-like" evidence="6">
    <location>
        <begin position="338"/>
        <end position="547"/>
    </location>
</feature>
<reference evidence="7 8" key="1">
    <citation type="submission" date="2023-07" db="EMBL/GenBank/DDBJ databases">
        <title>Genomic Encyclopedia of Type Strains, Phase IV (KMG-IV): sequencing the most valuable type-strain genomes for metagenomic binning, comparative biology and taxonomic classification.</title>
        <authorList>
            <person name="Goeker M."/>
        </authorList>
    </citation>
    <scope>NUCLEOTIDE SEQUENCE [LARGE SCALE GENOMIC DNA]</scope>
    <source>
        <strain evidence="7 8">DSM 17273</strain>
    </source>
</reference>
<keyword evidence="2" id="KW-0489">Methyltransferase</keyword>
<dbReference type="GO" id="GO:0003676">
    <property type="term" value="F:nucleic acid binding"/>
    <property type="evidence" value="ECO:0007669"/>
    <property type="project" value="InterPro"/>
</dbReference>
<proteinExistence type="predicted"/>
<dbReference type="GO" id="GO:0006304">
    <property type="term" value="P:DNA modification"/>
    <property type="evidence" value="ECO:0007669"/>
    <property type="project" value="InterPro"/>
</dbReference>
<dbReference type="PRINTS" id="PR00507">
    <property type="entry name" value="N12N6MTFRASE"/>
</dbReference>
<dbReference type="InterPro" id="IPR029063">
    <property type="entry name" value="SAM-dependent_MTases_sf"/>
</dbReference>
<dbReference type="RefSeq" id="WP_270096528.1">
    <property type="nucleotide sequence ID" value="NZ_JAQFFK010000003.1"/>
</dbReference>
<evidence type="ECO:0000313" key="7">
    <source>
        <dbReference type="EMBL" id="MDR6221643.1"/>
    </source>
</evidence>
<dbReference type="EC" id="2.1.1.72" evidence="1"/>
<dbReference type="GO" id="GO:0032259">
    <property type="term" value="P:methylation"/>
    <property type="evidence" value="ECO:0007669"/>
    <property type="project" value="UniProtKB-KW"/>
</dbReference>